<dbReference type="Pfam" id="PF13972">
    <property type="entry name" value="TetR"/>
    <property type="match status" value="1"/>
</dbReference>
<evidence type="ECO:0000313" key="5">
    <source>
        <dbReference type="Proteomes" id="UP001267407"/>
    </source>
</evidence>
<dbReference type="Pfam" id="PF00440">
    <property type="entry name" value="TetR_N"/>
    <property type="match status" value="1"/>
</dbReference>
<keyword evidence="1 2" id="KW-0238">DNA-binding</keyword>
<accession>A0ABU2HIY4</accession>
<dbReference type="InterPro" id="IPR009057">
    <property type="entry name" value="Homeodomain-like_sf"/>
</dbReference>
<dbReference type="PANTHER" id="PTHR43479:SF12">
    <property type="entry name" value="TRANSCRIPTIONAL REGULATORY PROTEIN"/>
    <property type="match status" value="1"/>
</dbReference>
<feature type="DNA-binding region" description="H-T-H motif" evidence="2">
    <location>
        <begin position="24"/>
        <end position="43"/>
    </location>
</feature>
<protein>
    <submittedName>
        <fullName evidence="4">TetR/AcrR family transcriptional regulator</fullName>
    </submittedName>
</protein>
<dbReference type="Proteomes" id="UP001267407">
    <property type="component" value="Unassembled WGS sequence"/>
</dbReference>
<comment type="caution">
    <text evidence="4">The sequence shown here is derived from an EMBL/GenBank/DDBJ whole genome shotgun (WGS) entry which is preliminary data.</text>
</comment>
<gene>
    <name evidence="4" type="ORF">RKA07_13040</name>
</gene>
<dbReference type="RefSeq" id="WP_200202257.1">
    <property type="nucleotide sequence ID" value="NZ_JAVMBO010000017.1"/>
</dbReference>
<sequence length="226" mass="26687">MKTRDKILLSSLELFNEQGERNVTTNHIAAYLAISPGNLYYHFRNKSDIIYEIFQEYEKLVDYYLDIPENRPLNLDDMTFYLESVFDGLWSYRFLHRDLENLLDRDQRLRNDYREFTDRCLAAISRIFEKLAEGGVLEPQPDTLRAAMSLNVWLIVTNWMAFLKTAHGEKASACLTLRELKQGIYQVLTLEIPYVTPVYREQVLELREKYRPTMPEQEGEREVSVG</sequence>
<evidence type="ECO:0000313" key="4">
    <source>
        <dbReference type="EMBL" id="MDS1311020.1"/>
    </source>
</evidence>
<dbReference type="Gene3D" id="1.10.357.10">
    <property type="entry name" value="Tetracycline Repressor, domain 2"/>
    <property type="match status" value="1"/>
</dbReference>
<dbReference type="InterPro" id="IPR050624">
    <property type="entry name" value="HTH-type_Tx_Regulator"/>
</dbReference>
<name>A0ABU2HIY4_9GAMM</name>
<dbReference type="SUPFAM" id="SSF46689">
    <property type="entry name" value="Homeodomain-like"/>
    <property type="match status" value="1"/>
</dbReference>
<evidence type="ECO:0000256" key="2">
    <source>
        <dbReference type="PROSITE-ProRule" id="PRU00335"/>
    </source>
</evidence>
<dbReference type="PRINTS" id="PR00455">
    <property type="entry name" value="HTHTETR"/>
</dbReference>
<reference evidence="4" key="1">
    <citation type="submission" date="2023-09" db="EMBL/GenBank/DDBJ databases">
        <title>Marinobacter sediminicola sp. nov. and Marinobacter maritimum sp. nov., isolated from marine sediment.</title>
        <authorList>
            <person name="An J."/>
        </authorList>
    </citation>
    <scope>NUCLEOTIDE SEQUENCE</scope>
    <source>
        <strain evidence="4">F60267</strain>
    </source>
</reference>
<dbReference type="PANTHER" id="PTHR43479">
    <property type="entry name" value="ACREF/ENVCD OPERON REPRESSOR-RELATED"/>
    <property type="match status" value="1"/>
</dbReference>
<dbReference type="EMBL" id="JAVMBO010000017">
    <property type="protein sequence ID" value="MDS1311020.1"/>
    <property type="molecule type" value="Genomic_DNA"/>
</dbReference>
<dbReference type="InterPro" id="IPR025722">
    <property type="entry name" value="TetR"/>
</dbReference>
<dbReference type="InterPro" id="IPR001647">
    <property type="entry name" value="HTH_TetR"/>
</dbReference>
<feature type="domain" description="HTH tetR-type" evidence="3">
    <location>
        <begin position="1"/>
        <end position="61"/>
    </location>
</feature>
<evidence type="ECO:0000259" key="3">
    <source>
        <dbReference type="PROSITE" id="PS50977"/>
    </source>
</evidence>
<evidence type="ECO:0000256" key="1">
    <source>
        <dbReference type="ARBA" id="ARBA00023125"/>
    </source>
</evidence>
<proteinExistence type="predicted"/>
<keyword evidence="5" id="KW-1185">Reference proteome</keyword>
<organism evidence="4 5">
    <name type="scientific">Marinobacter xiaoshiensis</name>
    <dbReference type="NCBI Taxonomy" id="3073652"/>
    <lineage>
        <taxon>Bacteria</taxon>
        <taxon>Pseudomonadati</taxon>
        <taxon>Pseudomonadota</taxon>
        <taxon>Gammaproteobacteria</taxon>
        <taxon>Pseudomonadales</taxon>
        <taxon>Marinobacteraceae</taxon>
        <taxon>Marinobacter</taxon>
    </lineage>
</organism>
<dbReference type="PROSITE" id="PS50977">
    <property type="entry name" value="HTH_TETR_2"/>
    <property type="match status" value="1"/>
</dbReference>